<gene>
    <name evidence="13" type="ORF">F8C90_00070</name>
</gene>
<dbReference type="GO" id="GO:0016887">
    <property type="term" value="F:ATP hydrolysis activity"/>
    <property type="evidence" value="ECO:0007669"/>
    <property type="project" value="InterPro"/>
</dbReference>
<accession>A0A6N6NP13</accession>
<evidence type="ECO:0000256" key="2">
    <source>
        <dbReference type="ARBA" id="ARBA00022448"/>
    </source>
</evidence>
<evidence type="ECO:0000256" key="7">
    <source>
        <dbReference type="ARBA" id="ARBA00022989"/>
    </source>
</evidence>
<feature type="transmembrane region" description="Helical" evidence="10">
    <location>
        <begin position="289"/>
        <end position="312"/>
    </location>
</feature>
<dbReference type="Gene3D" id="3.40.50.300">
    <property type="entry name" value="P-loop containing nucleotide triphosphate hydrolases"/>
    <property type="match status" value="1"/>
</dbReference>
<keyword evidence="2" id="KW-0813">Transport</keyword>
<feature type="transmembrane region" description="Helical" evidence="10">
    <location>
        <begin position="406"/>
        <end position="430"/>
    </location>
</feature>
<keyword evidence="8 10" id="KW-0472">Membrane</keyword>
<dbReference type="SMART" id="SM00382">
    <property type="entry name" value="AAA"/>
    <property type="match status" value="1"/>
</dbReference>
<keyword evidence="5" id="KW-0547">Nucleotide-binding</keyword>
<dbReference type="EMBL" id="WAJR01000001">
    <property type="protein sequence ID" value="KAB1642824.1"/>
    <property type="molecule type" value="Genomic_DNA"/>
</dbReference>
<dbReference type="OrthoDB" id="9806127at2"/>
<evidence type="ECO:0000256" key="8">
    <source>
        <dbReference type="ARBA" id="ARBA00023136"/>
    </source>
</evidence>
<evidence type="ECO:0000256" key="3">
    <source>
        <dbReference type="ARBA" id="ARBA00022475"/>
    </source>
</evidence>
<evidence type="ECO:0000256" key="5">
    <source>
        <dbReference type="ARBA" id="ARBA00022741"/>
    </source>
</evidence>
<dbReference type="GO" id="GO:0140359">
    <property type="term" value="F:ABC-type transporter activity"/>
    <property type="evidence" value="ECO:0007669"/>
    <property type="project" value="InterPro"/>
</dbReference>
<feature type="domain" description="ABC transmembrane type-1" evidence="12">
    <location>
        <begin position="151"/>
        <end position="432"/>
    </location>
</feature>
<keyword evidence="7 10" id="KW-1133">Transmembrane helix</keyword>
<feature type="transmembrane region" description="Helical" evidence="10">
    <location>
        <begin position="185"/>
        <end position="211"/>
    </location>
</feature>
<feature type="transmembrane region" description="Helical" evidence="10">
    <location>
        <begin position="369"/>
        <end position="391"/>
    </location>
</feature>
<dbReference type="SUPFAM" id="SSF90123">
    <property type="entry name" value="ABC transporter transmembrane region"/>
    <property type="match status" value="1"/>
</dbReference>
<feature type="domain" description="ABC transporter" evidence="11">
    <location>
        <begin position="473"/>
        <end position="708"/>
    </location>
</feature>
<name>A0A6N6NP13_9ACTN</name>
<dbReference type="Gene3D" id="1.20.1560.10">
    <property type="entry name" value="ABC transporter type 1, transmembrane domain"/>
    <property type="match status" value="1"/>
</dbReference>
<comment type="similarity">
    <text evidence="9">Belongs to the ABC transporter superfamily. Siderophore-Fe(3+) uptake transporter (SIUT) (TC 3.A.1.21) family.</text>
</comment>
<evidence type="ECO:0000313" key="14">
    <source>
        <dbReference type="Proteomes" id="UP000468668"/>
    </source>
</evidence>
<keyword evidence="14" id="KW-1185">Reference proteome</keyword>
<dbReference type="FunFam" id="3.40.50.300:FF:000221">
    <property type="entry name" value="Multidrug ABC transporter ATP-binding protein"/>
    <property type="match status" value="1"/>
</dbReference>
<dbReference type="PROSITE" id="PS00211">
    <property type="entry name" value="ABC_TRANSPORTER_1"/>
    <property type="match status" value="1"/>
</dbReference>
<dbReference type="InterPro" id="IPR036640">
    <property type="entry name" value="ABC1_TM_sf"/>
</dbReference>
<evidence type="ECO:0000313" key="13">
    <source>
        <dbReference type="EMBL" id="KAB1642824.1"/>
    </source>
</evidence>
<dbReference type="PANTHER" id="PTHR24221">
    <property type="entry name" value="ATP-BINDING CASSETTE SUB-FAMILY B"/>
    <property type="match status" value="1"/>
</dbReference>
<dbReference type="PANTHER" id="PTHR24221:SF276">
    <property type="entry name" value="ABC TRANSPORTER, ATP-BINDING_PERMEASE PROTEIN"/>
    <property type="match status" value="1"/>
</dbReference>
<dbReference type="PROSITE" id="PS50893">
    <property type="entry name" value="ABC_TRANSPORTER_2"/>
    <property type="match status" value="1"/>
</dbReference>
<dbReference type="Proteomes" id="UP000468668">
    <property type="component" value="Unassembled WGS sequence"/>
</dbReference>
<comment type="caution">
    <text evidence="13">The sequence shown here is derived from an EMBL/GenBank/DDBJ whole genome shotgun (WGS) entry which is preliminary data.</text>
</comment>
<evidence type="ECO:0000256" key="6">
    <source>
        <dbReference type="ARBA" id="ARBA00022840"/>
    </source>
</evidence>
<dbReference type="GeneID" id="98656794"/>
<dbReference type="CDD" id="cd18548">
    <property type="entry name" value="ABC_6TM_Tm287_like"/>
    <property type="match status" value="1"/>
</dbReference>
<proteinExistence type="inferred from homology"/>
<evidence type="ECO:0000259" key="12">
    <source>
        <dbReference type="PROSITE" id="PS50929"/>
    </source>
</evidence>
<dbReference type="Pfam" id="PF00664">
    <property type="entry name" value="ABC_membrane"/>
    <property type="match status" value="1"/>
</dbReference>
<dbReference type="GO" id="GO:0005886">
    <property type="term" value="C:plasma membrane"/>
    <property type="evidence" value="ECO:0007669"/>
    <property type="project" value="UniProtKB-SubCell"/>
</dbReference>
<dbReference type="PROSITE" id="PS50929">
    <property type="entry name" value="ABC_TM1F"/>
    <property type="match status" value="1"/>
</dbReference>
<dbReference type="SUPFAM" id="SSF52540">
    <property type="entry name" value="P-loop containing nucleoside triphosphate hydrolases"/>
    <property type="match status" value="1"/>
</dbReference>
<evidence type="ECO:0000256" key="10">
    <source>
        <dbReference type="SAM" id="Phobius"/>
    </source>
</evidence>
<comment type="subcellular location">
    <subcellularLocation>
        <location evidence="1">Cell inner membrane</location>
        <topology evidence="1">Multi-pass membrane protein</topology>
    </subcellularLocation>
</comment>
<keyword evidence="3" id="KW-1003">Cell membrane</keyword>
<evidence type="ECO:0000256" key="4">
    <source>
        <dbReference type="ARBA" id="ARBA00022692"/>
    </source>
</evidence>
<dbReference type="InterPro" id="IPR039421">
    <property type="entry name" value="Type_1_exporter"/>
</dbReference>
<organism evidence="13 14">
    <name type="scientific">Ellagibacter isourolithinifaciens</name>
    <dbReference type="NCBI Taxonomy" id="2137581"/>
    <lineage>
        <taxon>Bacteria</taxon>
        <taxon>Bacillati</taxon>
        <taxon>Actinomycetota</taxon>
        <taxon>Coriobacteriia</taxon>
        <taxon>Eggerthellales</taxon>
        <taxon>Eggerthellaceae</taxon>
        <taxon>Ellagibacter</taxon>
    </lineage>
</organism>
<dbReference type="InterPro" id="IPR017871">
    <property type="entry name" value="ABC_transporter-like_CS"/>
</dbReference>
<dbReference type="Pfam" id="PF00005">
    <property type="entry name" value="ABC_tran"/>
    <property type="match status" value="1"/>
</dbReference>
<sequence length="721" mass="78313">MRIAKNLAHHKIAVLLIVALLAVQAFCDLSLPRYTSDIVDVGIQQSGVEHASASQLSARTHDLVEMMLPESDEQLFADAYDKAASGNYTLTEAGYERREDLDEAMALPLSVVHYADQIPDLDLDQVKAAFDAGLVSKDDVMSMLDESRESLGDMADTLIAQQGIAAARAEYEQLGVDMDAMQMDYLFFTGAKMLMLSALGMVVAIAIGFLASRTAAKVGRSLRGRLFDKVVTFSDAEIQSFSAASLITRGTNDVQQVQMVTVMLLRMVLYAPILAIGGIIMIARTNLSMGWIVIVAVLAIALILVVLIKVAMPKFKIMQKLIDRVNLVSREMLMGLSVVRAFNREQHEEERFDEASTRLMKTQLFTNRVMTFMMPLMMLIMNLVSVGIVWFGGHAIDAGTLQTGDLIAFITYSMVIIMGFLMIGMLSIMLPRADVAAQRIEEVLECEPSICDPAPADSKDAELSASCVPGAEVAFHDVCFRYSDSAENVLDHVDFTCKPGKTTAIIGSTGSGKSTIVKLVLRFYDVSQGSVTIDGVDVRDVSQHALRRQLGYVPQKAFLFSGTISSNIAYGAEGADDERIRRAADIAQASEFIGEKPEGFESSIAQGGTNVSGGQRQRLAIARALATDARVFLFDDSFSALDYKTDAALRHELGARLGGKTVIIVAQRISTVLSADQIVVLDEGRVVGKGTHAELMDGCEEYREIAMSQLSEEELAGGGAR</sequence>
<dbReference type="RefSeq" id="WP_158048410.1">
    <property type="nucleotide sequence ID" value="NZ_WAJR01000001.1"/>
</dbReference>
<dbReference type="InterPro" id="IPR027417">
    <property type="entry name" value="P-loop_NTPase"/>
</dbReference>
<dbReference type="AlphaFoldDB" id="A0A6N6NP13"/>
<keyword evidence="4 10" id="KW-0812">Transmembrane</keyword>
<dbReference type="GO" id="GO:0005524">
    <property type="term" value="F:ATP binding"/>
    <property type="evidence" value="ECO:0007669"/>
    <property type="project" value="UniProtKB-KW"/>
</dbReference>
<evidence type="ECO:0000256" key="9">
    <source>
        <dbReference type="ARBA" id="ARBA00023455"/>
    </source>
</evidence>
<keyword evidence="6 13" id="KW-0067">ATP-binding</keyword>
<protein>
    <submittedName>
        <fullName evidence="13">ABC transporter ATP-binding protein</fullName>
    </submittedName>
</protein>
<reference evidence="13 14" key="1">
    <citation type="submission" date="2019-09" db="EMBL/GenBank/DDBJ databases">
        <title>Whole genome shotgun sequencing (WGS) of Ellagibacter isourolithinifaciens DSM 104140(T) and Adlercreutzia muris DSM 29508(T).</title>
        <authorList>
            <person name="Stoll D.A."/>
            <person name="Danylec N."/>
            <person name="Huch M."/>
        </authorList>
    </citation>
    <scope>NUCLEOTIDE SEQUENCE [LARGE SCALE GENOMIC DNA]</scope>
    <source>
        <strain evidence="13 14">DSM 104140</strain>
    </source>
</reference>
<dbReference type="InterPro" id="IPR003593">
    <property type="entry name" value="AAA+_ATPase"/>
</dbReference>
<dbReference type="InterPro" id="IPR003439">
    <property type="entry name" value="ABC_transporter-like_ATP-bd"/>
</dbReference>
<dbReference type="InterPro" id="IPR011527">
    <property type="entry name" value="ABC1_TM_dom"/>
</dbReference>
<evidence type="ECO:0000259" key="11">
    <source>
        <dbReference type="PROSITE" id="PS50893"/>
    </source>
</evidence>
<evidence type="ECO:0000256" key="1">
    <source>
        <dbReference type="ARBA" id="ARBA00004429"/>
    </source>
</evidence>
<feature type="transmembrane region" description="Helical" evidence="10">
    <location>
        <begin position="264"/>
        <end position="283"/>
    </location>
</feature>